<dbReference type="Gene3D" id="2.60.40.10">
    <property type="entry name" value="Immunoglobulins"/>
    <property type="match status" value="29"/>
</dbReference>
<keyword evidence="1" id="KW-0106">Calcium</keyword>
<dbReference type="PROSITE" id="PS00330">
    <property type="entry name" value="HEMOLYSIN_CALCIUM"/>
    <property type="match status" value="3"/>
</dbReference>
<dbReference type="Pfam" id="PF00353">
    <property type="entry name" value="HemolysinCabind"/>
    <property type="match status" value="2"/>
</dbReference>
<feature type="region of interest" description="Disordered" evidence="2">
    <location>
        <begin position="112"/>
        <end position="133"/>
    </location>
</feature>
<sequence length="4951" mass="484852">MAASLIVARVDGMLHQSGAQALIVQGTVLTPPATLLTLNGARLVLADGTVLMIPAGQPMQLALMEDGMPTLALTAESDIAASDPDVAALQQAIAQGEDPTLIQQAPAAGIAANGGGSEGGSLAGDGGAGSTFDITRTGREEQTAYTYQADFTGTSPTITVTPNAFSPNGADNNTPVSSGGSVIAPNEDNSTPAGSVTDNGSTGGGSTATDPTTGADTPSSPGGDSSPDVPATGETSAEPPESGGAATDPTTGAGTPPVPSEESAPDVPATGETPAEPPESGGAATDATTGAGTPSVPSEESAPDVPATGETPAEPPASGGAATDPTTAAGTPSSPSEESAPDVPATGETPAEPAASGGAATDATTGAGTPSSPSEESAPEVPATGETPAAPPESGGAATDPTTGAGTPSVPSEESAPELPSNGDPVAQPALSIALDPIAADNIVNATESVESVPVSGRAFGSASPGDTVSLTIGNTTLTTTLSSDRSFSLNVPGAQLANDHVVTATVTHFAEGGALTSTVSRDYQVDIQAPEVSITLAPITGDNLINVAEADGPIAINGYVGGDVVVGDTVIVTIGAQAFTTHVIDDLSFSINMPAAVFVDSGDHSLLAIVSKVDAAGNVGTATASQNYSVLTTPPALNIQLDTLAGDNIVNADEANQTVPVTGMVSGEYAAGDLVTLTVGNQTYVGAVNAEGTFSINVPGSQLAQNGSLQAFVSHTDAAGNIGTANTAASYGVDTEAPIVTISLDAIADDDVLNAAEAGQDVAITGTAGGDAVSGDVVTVNVGGQNYTAIVDQNGGFSVAVAGTILVAAGTGNVSASVSHTDAAGNVGSATTSRDYSVDTTPPALSIQLDTLAGDNIVNAAEAGQDVAITGTAGGDAVPGDTVTINVGGQNYTAIVDQNGGFSVSVAGSVLAAVDAGNVSASVSHTDAAGNVSSATTSRDYSIDTTPPALSIQLDTLAGDDVINAEEAGQSIPVTGTVGGEYVAGDTVTLTVGNQTYTGAVNADGTFSINVPGSQLAQNTSLSATVSHTDAAGNIGSANTAASYGVDTDAPTVTISLDTIAGDNIVNADESNQTIPVAGSVSGEYVAGDTVTLTVGDQVYTGAINADGRFSVAVPGSQLAQHDSLQASVSHTDAAGNVGSANTATSYSVDTDAPVVSISLDTIAGDNVLNAAEAGQGVAITGQAGGDAAPGDTITINVGGQSYITTVGQNGTFSVAVPGSVLAATGTNTVSASVSHTDIAGNVGSAEASRDYAVDTTPPALSIALDTIAGDNIINADESSQTIPVTGSVSGEFVAGDTVTLTIGNQSYIGTVNADGTFSINVPGSQLAQNSSISAAVSHTDTAGNIGSANTAASYSVDTDAPLVTISLGTIAGDDVINAAEAEQDIAITGTVGGDTVPGDTVTINVGGQNYTAIVDQNGGFSVSVAGSVLAAVDAGNVSASVSHTDAAGNVSSATTSRDYSIDTTPPALSIQLDTLAGDDVINAVEAGQDIAITGQAGGEAVPGDAVTVNVGGQNYTTTVGPNGAFSVAVPGSVLAAAGTSTVSASVSHVDAAGNVGSADTTRDYIVDATAPALSITLDTIAGDNIVNADEAGQSIPPVTGAVSGEFAAGDTVTLTVGDQNYTGAVNADGTFSINVPGSQLAANGSVQAVISHTDAAGNIGSANIAASYSVDTTAPIVTISLDTIAGDNMLNAAEAGQDVAITGQAGGDAAPGDTVTINVGGQNYTATVGQNGAFSVVVAGAVLAAAGTNSVSASVSHTDVAGNVGSATTSHDYAVDTTPPALNIQLDTLAGDNIVNADEANQTIPVTGSVVGEYAAGDLVTLTVGDQVYTGAVNADGSFAINVPGSQLAQNSSISAAVSHTDAAGNIGSANTAASYSVDTDAPVVTISLDTIASDDLLNATEAGQDVAITGQAGGDVVATDTVTISVGEQSYTTVVGQNGAFSVVVAGAVMAAAGTNSVSASVSHTDVAGNVGSATTSHDYAVDTTPPALNIQLDTLAGDNIVNADEANQTVPVTGMVSGEYAAGDLVSLTVGSQIYTGAVNADGSFRIDVAGADLAVNNSIAADVSHTDAAGNVGTANTAVSYGVDTDAPEVSISLDTIAGDDVLNAAEASEQINLTGSVGGDAVPGDIITVSVGGQNYSTVVGQNGAFSVAVAGSVLAAAGTNSVSASVSHTDVAGNVGSATTSRDYSVDTTSPALNIQLDTIAGDDVINADEEGQTIPVTGSVSGEFATGDLVTLTVGLQAYTGTVNVDGSFAINVPGSQLVQNDSLQASVSHTDAAGNVGAANTAVSYGVDAEAPIVAISLDTLAGDDVINTAESGQTIPVTGSVSGEYAAGDLVTLTSGDQVYTGAVNADGSFAINVPGNQLAQNGSLEASISHTDAAGNVGSANTATSYGVDTDAPIVAISLDTLAGDDIINAEEAGQPIPVTGTVSGEYAAGDLVTLTVGDQVYTGALNADGSFSIAVPGSQLAQSGSLQASVSHTDAAGNIGSANTATSYGVDAEAPVVTISLDTLGGDDVINAAEAGQDMAITGQAGGDAVPGDTVTVSVGGQNYTTSVGQNGAFSVAVAGSVLAAAGTNSVSASVSHTDAAGNIGSANTSRDYSIDTTLPALSIQLDVLAGDNIVNADEAGQTIPVTGSVSGEFAAGDLVTLMVGLQAYTGAVNADGSFAINVPGSQLAQNGSLEASVSHTDVAGNVGASNTATSYGVDVEAPIVTISLDTIADDDALNAAEAEQDVAITGTAGGDAVPGDTVTVSVGDQSYTTPVGQNGAFSVAVAGSVLAAAGTNSVSASVSHTDVAGNVGSATTSRDYSVDTTPPALSIQLDTLAGDNIVNAEEAGQSIPVTGTVSGEYAAGDLVTLTVGDQRYTGAVNADGSFSIAIPGSQLAQSGSLQASVSHTDAAGNVGSANTAASYGVDTEAPIVTISLDTIAGDDVINAAEAEQDIVITGAAGGDAAPGDKVTINVGGQNYTIPVGQNGAFSVAVAGSVLAAAGTNSVSASVSHTDVAGNVGSATTSRDYSVDTTPPALNIQLDTLAGDNIVNADEANQTVPVTGTVVGEYAAGDLVTLTVGSQSYTGAVNADGSFAITVPGNQLVQNGSIQVSVSHTDAAGNIGSANTATSYSVDTDAPVVSIALDTIAGDDVINAAEAEQDIVITGAAGGDAAPGDTVTINVGGQNYTTTVGQNGAFSVAVAGSVLAAAGTNQVSASISHTDTAGNSGSATTARSYEVDILPPEAIADTAATQQTLALVVDAEQGVLANDSDADSPTSTLRVIAINDTSESVGQAVTGSNGGTFMLGADGSYRFEPGNTFDALPAGETTTTAISYTVSDAQGNASISTLTVTVTGTNDLPTITGQASGDVTERSIAEAGGIESNDVVHSSGSLADVLSGLLDINLSTNTIVPGIGTLGVLSIDANGHFDYRVDGANPGALLEGEVRIEAFEFTDTAGGQHSVTVALVGTAEGTVIGQPIVDALIPQTLDLSGELALGFDVAVDPGAVVPAPGTLGTLTINADGSFFYQLAGNSAPALAQGEVKIEAFTYADADGNRHTLTIDLLGTGGVPIPFDPNAEAGSSVGSDVDDSELLTTSGTLNVADVDTGESVFLPESIEANEGTLGALTITSDGQWTYRVDNDRVRYLGADETKQEIFTVRTVDGTSQTITVTVHGANSTAEAIADTAVANEDSVLDIDAASGVLVNDIDPDAGAALVVSAVNGTNATVGQTVTGSNGGTFVLNADGSYRFDPGSDFQALAEGSQQATSISYSVSDGQGSTTTSTLTVTVEGRVDAPVVAVVEHSLGSTSTGLLDASLGLSAGLYTGGAATLTAALGSIIEGLGGAVGGLGTVVGDLSDALGGSDSLLGGLVGGVGSVVSNTGTVISDVGVAVGDIDLLNGLTPATTLTVDAGIGTSLAAGDVYAVQGLVYLKAGHDYIFTGATQGAALLAVGGEALLASSAINGSYNSVAFTPDANGYYPIELFVGNTGSSSSTLSLGVSVDGGIALSLSTANFNLYTDLDALISLQLPCSPLAMDGDGVSYYPIHENQGISGTQIELGTPVASLTDTIGRETLSLGVSGLPAGSVLSDGAGHSVVVTGEGESITLDGWSLETLKLLPSEGFVGIIPAVYTATAIGVAGGTASATATQNVVVFDPAPNTGTVTEDQAPQTLTSDGTLLLVDDDNQQIAIDPASVMAASGNLGTLNIDASGHWHYSVANAATQRLGSGEHRVDGFVVTAADGSQRTISVTVNGVNDMPVAMADTVSVSGPGEEKVVYLSTSAGVLESWNLTTGVQTSLTMKTTSGSAVPTLGDISQSATSGRLYGVSFSTASNATVLYSIHAGTGVATSLGTLAGTLGLSALTLTPGGQLLAASYTNNGLYQINPVNLQITQVATNTYLSGGDLKYVGGHLYGSDQSGKVYEIATNSDGSLRTTNGSAATTLVATMPAQVYGLGEDANGRLLIMTTDNRATPMDVDTHALGTATALTALGSGTLYGTAGEVDVATAGTPSASGNLLGNDSDVDSGDTLSVTAVTNAVAGSTAALTASGSVVIQGVYGTLTLAADGSYSYHLDTERPTSRGLFGGKTADDSFSYTISDGHGGTATATLAVHVTGSAHDHAPTAADFSVALTTTSVKNDVVYIDFASSGVLRDAESGSDPGVVITSLPTNGVLYSGATAVTSADIAAGKVFDAHTLTYNPTDQKSTFLGFLALGDPGPKNDSFSFVAVDESGQHSERHTVTLESPALLGIGAGTSVTVTTSTTSSGTSGADLEYGTSGNDILTGGDGNDLLFGFGGNDTLSGDSGSDRLYGGDGSDTLSGGSGGDRLEGGSGNDILTGGEGGDTFAFMRGDEGTGTSPTVDRITDFTRGSGGDVIDLSDMLDLSSNNADLAAQYLHFSSGDTAGTGVAGTSSTLEVKTAGPEGPVTQKIVFGGVDFTTLGGSDTEIIKSLIDTGNLKTHLDG</sequence>
<feature type="compositionally biased region" description="Polar residues" evidence="2">
    <location>
        <begin position="153"/>
        <end position="180"/>
    </location>
</feature>
<dbReference type="Pfam" id="PF17803">
    <property type="entry name" value="Cadherin_4"/>
    <property type="match status" value="1"/>
</dbReference>
<gene>
    <name evidence="4" type="ORF">FY550_03620</name>
</gene>
<dbReference type="InterPro" id="IPR011049">
    <property type="entry name" value="Serralysin-like_metalloprot_C"/>
</dbReference>
<dbReference type="InterPro" id="IPR018511">
    <property type="entry name" value="Hemolysin-typ_Ca-bd_CS"/>
</dbReference>
<feature type="compositionally biased region" description="Low complexity" evidence="2">
    <location>
        <begin position="207"/>
        <end position="230"/>
    </location>
</feature>
<dbReference type="GO" id="GO:0005509">
    <property type="term" value="F:calcium ion binding"/>
    <property type="evidence" value="ECO:0007669"/>
    <property type="project" value="InterPro"/>
</dbReference>
<dbReference type="RefSeq" id="WP_149054361.1">
    <property type="nucleotide sequence ID" value="NZ_CP043420.1"/>
</dbReference>
<feature type="compositionally biased region" description="Low complexity" evidence="2">
    <location>
        <begin position="344"/>
        <end position="408"/>
    </location>
</feature>
<dbReference type="Proteomes" id="UP000322553">
    <property type="component" value="Chromosome"/>
</dbReference>
<feature type="compositionally biased region" description="Gly residues" evidence="2">
    <location>
        <begin position="112"/>
        <end position="129"/>
    </location>
</feature>
<evidence type="ECO:0000256" key="2">
    <source>
        <dbReference type="SAM" id="MobiDB-lite"/>
    </source>
</evidence>
<dbReference type="SUPFAM" id="SSF63829">
    <property type="entry name" value="Calcium-dependent phosphotriesterase"/>
    <property type="match status" value="1"/>
</dbReference>
<accession>A0A5C0ZUT8</accession>
<reference evidence="4 5" key="1">
    <citation type="submission" date="2019-08" db="EMBL/GenBank/DDBJ databases">
        <title>Complete genome sequence of Kushneria sp. YCWA18, a halophilic phosphate-solubilizing bacterium isolated from Daqiao saltern in China.</title>
        <authorList>
            <person name="Du G.-X."/>
            <person name="Qu L.-Y."/>
        </authorList>
    </citation>
    <scope>NUCLEOTIDE SEQUENCE [LARGE SCALE GENOMIC DNA]</scope>
    <source>
        <strain evidence="4 5">YCWA18</strain>
    </source>
</reference>
<evidence type="ECO:0000256" key="1">
    <source>
        <dbReference type="ARBA" id="ARBA00022837"/>
    </source>
</evidence>
<feature type="compositionally biased region" description="Low complexity" evidence="2">
    <location>
        <begin position="243"/>
        <end position="255"/>
    </location>
</feature>
<dbReference type="InterPro" id="IPR010221">
    <property type="entry name" value="VCBS_dom"/>
</dbReference>
<dbReference type="PRINTS" id="PR00313">
    <property type="entry name" value="CABNDNGRPT"/>
</dbReference>
<dbReference type="SUPFAM" id="SSF51120">
    <property type="entry name" value="beta-Roll"/>
    <property type="match status" value="1"/>
</dbReference>
<organism evidence="4 5">
    <name type="scientific">Kushneria phosphatilytica</name>
    <dbReference type="NCBI Taxonomy" id="657387"/>
    <lineage>
        <taxon>Bacteria</taxon>
        <taxon>Pseudomonadati</taxon>
        <taxon>Pseudomonadota</taxon>
        <taxon>Gammaproteobacteria</taxon>
        <taxon>Oceanospirillales</taxon>
        <taxon>Halomonadaceae</taxon>
        <taxon>Kushneria</taxon>
    </lineage>
</organism>
<evidence type="ECO:0000259" key="3">
    <source>
        <dbReference type="Pfam" id="PF17803"/>
    </source>
</evidence>
<proteinExistence type="predicted"/>
<feature type="compositionally biased region" description="Gly residues" evidence="2">
    <location>
        <begin position="4809"/>
        <end position="4828"/>
    </location>
</feature>
<feature type="domain" description="RapA2 cadherin-like" evidence="3">
    <location>
        <begin position="3659"/>
        <end position="3742"/>
    </location>
</feature>
<dbReference type="InterPro" id="IPR040853">
    <property type="entry name" value="RapA2_cadherin-like"/>
</dbReference>
<dbReference type="InterPro" id="IPR049826">
    <property type="entry name" value="Ig-like_ice"/>
</dbReference>
<dbReference type="EMBL" id="CP043420">
    <property type="protein sequence ID" value="QEL10320.1"/>
    <property type="molecule type" value="Genomic_DNA"/>
</dbReference>
<feature type="compositionally biased region" description="Low complexity" evidence="2">
    <location>
        <begin position="268"/>
        <end position="293"/>
    </location>
</feature>
<dbReference type="NCBIfam" id="NF033510">
    <property type="entry name" value="Ca_tandemer"/>
    <property type="match status" value="27"/>
</dbReference>
<feature type="region of interest" description="Disordered" evidence="2">
    <location>
        <begin position="4793"/>
        <end position="4828"/>
    </location>
</feature>
<evidence type="ECO:0000313" key="5">
    <source>
        <dbReference type="Proteomes" id="UP000322553"/>
    </source>
</evidence>
<dbReference type="NCBIfam" id="TIGR03661">
    <property type="entry name" value="T1SS_VCA0849"/>
    <property type="match status" value="1"/>
</dbReference>
<dbReference type="InterPro" id="IPR013783">
    <property type="entry name" value="Ig-like_fold"/>
</dbReference>
<feature type="region of interest" description="Disordered" evidence="2">
    <location>
        <begin position="153"/>
        <end position="428"/>
    </location>
</feature>
<keyword evidence="5" id="KW-1185">Reference proteome</keyword>
<protein>
    <submittedName>
        <fullName evidence="4">Ig-like domain-containing protein</fullName>
    </submittedName>
</protein>
<name>A0A5C0ZUT8_9GAMM</name>
<evidence type="ECO:0000313" key="4">
    <source>
        <dbReference type="EMBL" id="QEL10320.1"/>
    </source>
</evidence>
<dbReference type="NCBIfam" id="NF012196">
    <property type="entry name" value="Ig_like_ice"/>
    <property type="match status" value="27"/>
</dbReference>
<dbReference type="InterPro" id="IPR001343">
    <property type="entry name" value="Hemolysn_Ca-bd"/>
</dbReference>
<feature type="compositionally biased region" description="Low complexity" evidence="2">
    <location>
        <begin position="306"/>
        <end position="336"/>
    </location>
</feature>
<dbReference type="Pfam" id="PF17963">
    <property type="entry name" value="Big_9"/>
    <property type="match status" value="2"/>
</dbReference>
<dbReference type="KEGG" id="kuy:FY550_03620"/>
<dbReference type="InterPro" id="IPR019960">
    <property type="entry name" value="T1SS_VCA0849"/>
</dbReference>
<dbReference type="NCBIfam" id="TIGR01965">
    <property type="entry name" value="VCBS_repeat"/>
    <property type="match status" value="7"/>
</dbReference>